<gene>
    <name evidence="1" type="ORF">L332_09505</name>
</gene>
<dbReference type="RefSeq" id="WP_021010213.1">
    <property type="nucleotide sequence ID" value="NZ_ASHR01000017.1"/>
</dbReference>
<sequence length="326" mass="36024">MDTTQWLLEGDPAIRWQVLQDLEDADPDAVARERARVAREGWGAALLAARGPDGQWAGGAHFPKAKPVLPGQPWTSTAHVLTELRLLGVDPADPAVREAIADVARVTRWEYDDEPFFEGEVEPCINAALVTNALYFGVEVDAIVERLLGERMADGGWNCDQERGSVRSSFDTTIGVLEALAAFEREHDDPRVREARESGEEYLLERGLMRQRSTGEIPKPTYVQLAFPPRHEYDVLRALEHFRAVGARVDERMREAIELVRSKRRQDGSWAADVVHGGDAVVDYGAAGEPSRWITLKALRVLRWADGEAQSVAASEAAAPDASAPR</sequence>
<protein>
    <recommendedName>
        <fullName evidence="3">Squalene cyclase C-terminal domain-containing protein</fullName>
    </recommendedName>
</protein>
<evidence type="ECO:0008006" key="3">
    <source>
        <dbReference type="Google" id="ProtNLM"/>
    </source>
</evidence>
<dbReference type="OrthoDB" id="370326at2"/>
<dbReference type="AlphaFoldDB" id="U1MRV4"/>
<reference evidence="1 2" key="1">
    <citation type="journal article" date="2013" name="Genome Announc.">
        <title>First draft genome sequence from a member of the genus agrococcus, isolated from modern microbialites.</title>
        <authorList>
            <person name="White R.A.III."/>
            <person name="Grassa C.J."/>
            <person name="Suttle C.A."/>
        </authorList>
    </citation>
    <scope>NUCLEOTIDE SEQUENCE [LARGE SCALE GENOMIC DNA]</scope>
    <source>
        <strain evidence="1 2">RW1</strain>
    </source>
</reference>
<keyword evidence="2" id="KW-1185">Reference proteome</keyword>
<comment type="caution">
    <text evidence="1">The sequence shown here is derived from an EMBL/GenBank/DDBJ whole genome shotgun (WGS) entry which is preliminary data.</text>
</comment>
<evidence type="ECO:0000313" key="2">
    <source>
        <dbReference type="Proteomes" id="UP000016462"/>
    </source>
</evidence>
<dbReference type="Gene3D" id="1.50.10.20">
    <property type="match status" value="1"/>
</dbReference>
<dbReference type="SUPFAM" id="SSF48239">
    <property type="entry name" value="Terpenoid cyclases/Protein prenyltransferases"/>
    <property type="match status" value="1"/>
</dbReference>
<dbReference type="EMBL" id="ASHR01000017">
    <property type="protein sequence ID" value="ERG64681.1"/>
    <property type="molecule type" value="Genomic_DNA"/>
</dbReference>
<proteinExistence type="predicted"/>
<organism evidence="1 2">
    <name type="scientific">Agrococcus pavilionensis RW1</name>
    <dbReference type="NCBI Taxonomy" id="1330458"/>
    <lineage>
        <taxon>Bacteria</taxon>
        <taxon>Bacillati</taxon>
        <taxon>Actinomycetota</taxon>
        <taxon>Actinomycetes</taxon>
        <taxon>Micrococcales</taxon>
        <taxon>Microbacteriaceae</taxon>
        <taxon>Agrococcus</taxon>
    </lineage>
</organism>
<dbReference type="Proteomes" id="UP000016462">
    <property type="component" value="Unassembled WGS sequence"/>
</dbReference>
<dbReference type="InterPro" id="IPR008930">
    <property type="entry name" value="Terpenoid_cyclase/PrenylTrfase"/>
</dbReference>
<evidence type="ECO:0000313" key="1">
    <source>
        <dbReference type="EMBL" id="ERG64681.1"/>
    </source>
</evidence>
<name>U1MRV4_9MICO</name>
<accession>U1MRV4</accession>